<protein>
    <submittedName>
        <fullName evidence="1">Uncharacterized protein</fullName>
    </submittedName>
</protein>
<keyword evidence="2" id="KW-1185">Reference proteome</keyword>
<dbReference type="OrthoDB" id="6143950at2759"/>
<reference evidence="1 2" key="1">
    <citation type="submission" date="2020-06" db="EMBL/GenBank/DDBJ databases">
        <authorList>
            <person name="Li R."/>
            <person name="Bekaert M."/>
        </authorList>
    </citation>
    <scope>NUCLEOTIDE SEQUENCE [LARGE SCALE GENOMIC DNA]</scope>
    <source>
        <strain evidence="2">wild</strain>
    </source>
</reference>
<dbReference type="EMBL" id="CACVKT020005303">
    <property type="protein sequence ID" value="CAC5394545.1"/>
    <property type="molecule type" value="Genomic_DNA"/>
</dbReference>
<proteinExistence type="predicted"/>
<organism evidence="1 2">
    <name type="scientific">Mytilus coruscus</name>
    <name type="common">Sea mussel</name>
    <dbReference type="NCBI Taxonomy" id="42192"/>
    <lineage>
        <taxon>Eukaryota</taxon>
        <taxon>Metazoa</taxon>
        <taxon>Spiralia</taxon>
        <taxon>Lophotrochozoa</taxon>
        <taxon>Mollusca</taxon>
        <taxon>Bivalvia</taxon>
        <taxon>Autobranchia</taxon>
        <taxon>Pteriomorphia</taxon>
        <taxon>Mytilida</taxon>
        <taxon>Mytiloidea</taxon>
        <taxon>Mytilidae</taxon>
        <taxon>Mytilinae</taxon>
        <taxon>Mytilus</taxon>
    </lineage>
</organism>
<gene>
    <name evidence="1" type="ORF">MCOR_29280</name>
</gene>
<dbReference type="Proteomes" id="UP000507470">
    <property type="component" value="Unassembled WGS sequence"/>
</dbReference>
<dbReference type="SUPFAM" id="SSF63829">
    <property type="entry name" value="Calcium-dependent phosphotriesterase"/>
    <property type="match status" value="1"/>
</dbReference>
<evidence type="ECO:0000313" key="2">
    <source>
        <dbReference type="Proteomes" id="UP000507470"/>
    </source>
</evidence>
<evidence type="ECO:0000313" key="1">
    <source>
        <dbReference type="EMBL" id="CAC5394545.1"/>
    </source>
</evidence>
<accession>A0A6J8CE92</accession>
<name>A0A6J8CE92_MYTCO</name>
<sequence>MMDDGRLVICLPHQATLLIYYTDASQVNCIDAQGVPWCVTAVNNFTVAVTLFLVWWWSDITTINSKLVVEDDDRLLIIDHQTGEVVQTIQTDCFPYRLHGSGDRILYCVEFCNYSNKLYWYSYTDDSHHNLSLPSPPWRMTTLRDGSLYAMCEDGSVQHVSSDGKQYKTVSTKGLKTLSLICSSYNSRQRKLVTISALSGKFNVFYEN</sequence>
<dbReference type="AlphaFoldDB" id="A0A6J8CE92"/>